<proteinExistence type="inferred from homology"/>
<dbReference type="InterPro" id="IPR013785">
    <property type="entry name" value="Aldolase_TIM"/>
</dbReference>
<dbReference type="PANTHER" id="PTHR21235:SF2">
    <property type="entry name" value="IMIDAZOLE GLYCEROL PHOSPHATE SYNTHASE HISHF"/>
    <property type="match status" value="1"/>
</dbReference>
<protein>
    <recommendedName>
        <fullName evidence="4">imidazole glycerol-phosphate synthase</fullName>
        <ecNumber evidence="4">4.3.2.10</ecNumber>
    </recommendedName>
    <alternativeName>
        <fullName evidence="9">IGP synthase cyclase subunit</fullName>
    </alternativeName>
</protein>
<comment type="subunit">
    <text evidence="3">Heterodimer of HisH and HisF.</text>
</comment>
<evidence type="ECO:0000256" key="11">
    <source>
        <dbReference type="RuleBase" id="RU003657"/>
    </source>
</evidence>
<evidence type="ECO:0000256" key="8">
    <source>
        <dbReference type="ARBA" id="ARBA00025475"/>
    </source>
</evidence>
<evidence type="ECO:0000256" key="3">
    <source>
        <dbReference type="ARBA" id="ARBA00011152"/>
    </source>
</evidence>
<keyword evidence="7" id="KW-0456">Lyase</keyword>
<dbReference type="Proteomes" id="UP000238426">
    <property type="component" value="Unassembled WGS sequence"/>
</dbReference>
<evidence type="ECO:0000313" key="13">
    <source>
        <dbReference type="Proteomes" id="UP000238426"/>
    </source>
</evidence>
<dbReference type="EC" id="4.3.2.10" evidence="4"/>
<name>A0A2T1NCU2_9FLAO</name>
<gene>
    <name evidence="12" type="ORF">C7H52_03030</name>
</gene>
<dbReference type="Pfam" id="PF00977">
    <property type="entry name" value="His_biosynth"/>
    <property type="match status" value="1"/>
</dbReference>
<reference evidence="12 13" key="1">
    <citation type="submission" date="2018-03" db="EMBL/GenBank/DDBJ databases">
        <title>Mesoflavibacter sp. HG37 and Mesoflavibacter sp. HG96 sp.nov., two marine bacteria isolated from seawater of Western Pacific Ocean.</title>
        <authorList>
            <person name="Cheng H."/>
            <person name="Wu Y.-H."/>
            <person name="Guo L.-L."/>
            <person name="Xu X.-W."/>
        </authorList>
    </citation>
    <scope>NUCLEOTIDE SEQUENCE [LARGE SCALE GENOMIC DNA]</scope>
    <source>
        <strain evidence="12 13">KCTC 32269</strain>
    </source>
</reference>
<dbReference type="CDD" id="cd04731">
    <property type="entry name" value="HisF"/>
    <property type="match status" value="1"/>
</dbReference>
<dbReference type="AlphaFoldDB" id="A0A2T1NCU2"/>
<dbReference type="Gene3D" id="3.20.20.70">
    <property type="entry name" value="Aldolase class I"/>
    <property type="match status" value="1"/>
</dbReference>
<evidence type="ECO:0000256" key="9">
    <source>
        <dbReference type="ARBA" id="ARBA00030264"/>
    </source>
</evidence>
<evidence type="ECO:0000256" key="7">
    <source>
        <dbReference type="ARBA" id="ARBA00023239"/>
    </source>
</evidence>
<dbReference type="SUPFAM" id="SSF51366">
    <property type="entry name" value="Ribulose-phoshate binding barrel"/>
    <property type="match status" value="1"/>
</dbReference>
<comment type="pathway">
    <text evidence="1">Amino-acid biosynthesis; L-histidine biosynthesis; L-histidine from 5-phospho-alpha-D-ribose 1-diphosphate: step 5/9.</text>
</comment>
<comment type="catalytic activity">
    <reaction evidence="10">
        <text>5-[(5-phospho-1-deoxy-D-ribulos-1-ylimino)methylamino]-1-(5-phospho-beta-D-ribosyl)imidazole-4-carboxamide + L-glutamine = D-erythro-1-(imidazol-4-yl)glycerol 3-phosphate + 5-amino-1-(5-phospho-beta-D-ribosyl)imidazole-4-carboxamide + L-glutamate + H(+)</text>
        <dbReference type="Rhea" id="RHEA:24793"/>
        <dbReference type="ChEBI" id="CHEBI:15378"/>
        <dbReference type="ChEBI" id="CHEBI:29985"/>
        <dbReference type="ChEBI" id="CHEBI:58278"/>
        <dbReference type="ChEBI" id="CHEBI:58359"/>
        <dbReference type="ChEBI" id="CHEBI:58475"/>
        <dbReference type="ChEBI" id="CHEBI:58525"/>
        <dbReference type="EC" id="4.3.2.10"/>
    </reaction>
</comment>
<keyword evidence="5 11" id="KW-0028">Amino-acid biosynthesis</keyword>
<dbReference type="GO" id="GO:0016829">
    <property type="term" value="F:lyase activity"/>
    <property type="evidence" value="ECO:0007669"/>
    <property type="project" value="UniProtKB-KW"/>
</dbReference>
<evidence type="ECO:0000256" key="10">
    <source>
        <dbReference type="ARBA" id="ARBA00047838"/>
    </source>
</evidence>
<keyword evidence="13" id="KW-1185">Reference proteome</keyword>
<dbReference type="UniPathway" id="UPA00031">
    <property type="reaction ID" value="UER00010"/>
</dbReference>
<comment type="similarity">
    <text evidence="2 11">Belongs to the HisA/HisF family.</text>
</comment>
<dbReference type="GO" id="GO:0000105">
    <property type="term" value="P:L-histidine biosynthetic process"/>
    <property type="evidence" value="ECO:0007669"/>
    <property type="project" value="UniProtKB-UniPathway"/>
</dbReference>
<dbReference type="PANTHER" id="PTHR21235">
    <property type="entry name" value="IMIDAZOLE GLYCEROL PHOSPHATE SYNTHASE SUBUNIT HISF/H IGP SYNTHASE SUBUNIT HISF/H"/>
    <property type="match status" value="1"/>
</dbReference>
<dbReference type="OrthoDB" id="9781903at2"/>
<dbReference type="InterPro" id="IPR050064">
    <property type="entry name" value="IGPS_HisA/HisF"/>
</dbReference>
<dbReference type="GO" id="GO:0000107">
    <property type="term" value="F:imidazoleglycerol-phosphate synthase activity"/>
    <property type="evidence" value="ECO:0007669"/>
    <property type="project" value="InterPro"/>
</dbReference>
<accession>A0A2T1NCU2</accession>
<organism evidence="12 13">
    <name type="scientific">Aurantibacter aestuarii</name>
    <dbReference type="NCBI Taxonomy" id="1266046"/>
    <lineage>
        <taxon>Bacteria</taxon>
        <taxon>Pseudomonadati</taxon>
        <taxon>Bacteroidota</taxon>
        <taxon>Flavobacteriia</taxon>
        <taxon>Flavobacteriales</taxon>
        <taxon>Flavobacteriaceae</taxon>
        <taxon>Aurantibacter</taxon>
    </lineage>
</organism>
<evidence type="ECO:0000256" key="2">
    <source>
        <dbReference type="ARBA" id="ARBA00009667"/>
    </source>
</evidence>
<dbReference type="EMBL" id="PXOQ01000007">
    <property type="protein sequence ID" value="PSG90270.1"/>
    <property type="molecule type" value="Genomic_DNA"/>
</dbReference>
<evidence type="ECO:0000256" key="5">
    <source>
        <dbReference type="ARBA" id="ARBA00022605"/>
    </source>
</evidence>
<comment type="function">
    <text evidence="8">IGPS catalyzes the conversion of PRFAR and glutamine to IGP, AICAR and glutamate. The HisF subunit catalyzes the cyclization activity that produces IGP and AICAR from PRFAR using the ammonia provided by the HisH subunit.</text>
</comment>
<dbReference type="InterPro" id="IPR004651">
    <property type="entry name" value="HisF"/>
</dbReference>
<keyword evidence="6 11" id="KW-0368">Histidine biosynthesis</keyword>
<comment type="caution">
    <text evidence="12">The sequence shown here is derived from an EMBL/GenBank/DDBJ whole genome shotgun (WGS) entry which is preliminary data.</text>
</comment>
<dbReference type="InterPro" id="IPR006062">
    <property type="entry name" value="His_biosynth"/>
</dbReference>
<dbReference type="RefSeq" id="WP_106462410.1">
    <property type="nucleotide sequence ID" value="NZ_PXOQ01000007.1"/>
</dbReference>
<evidence type="ECO:0000256" key="4">
    <source>
        <dbReference type="ARBA" id="ARBA00012809"/>
    </source>
</evidence>
<evidence type="ECO:0000313" key="12">
    <source>
        <dbReference type="EMBL" id="PSG90270.1"/>
    </source>
</evidence>
<sequence length="259" mass="28951">MLKCRVIPVLTFNGFALVKTKGYAGNARMVGNAVQAAKVYNARNVDELVFLDIYASDKNRKMNLQMARLIINECFMPVALGGGIKTIEDINDLLAIGADKVVLKNKIIETPEFINQASEIFGNQCIVLAIDALKEDDGIYYLYNRLNKKIPLFQYLEDIKNYNFGEIILTSVNNDGMMNGFDIDLVKQVEKIINVPIVVSGGAGEPQHFKELFSQTNIEAVAAASIFHFTRYTPRDLKLAIQEVGKPVRLVEKTFIPIN</sequence>
<dbReference type="InterPro" id="IPR011060">
    <property type="entry name" value="RibuloseP-bd_barrel"/>
</dbReference>
<evidence type="ECO:0000256" key="6">
    <source>
        <dbReference type="ARBA" id="ARBA00023102"/>
    </source>
</evidence>
<evidence type="ECO:0000256" key="1">
    <source>
        <dbReference type="ARBA" id="ARBA00005091"/>
    </source>
</evidence>